<dbReference type="HOGENOM" id="CLU_2465792_0_0_11"/>
<keyword evidence="3" id="KW-1185">Reference proteome</keyword>
<dbReference type="AlphaFoldDB" id="A1TC49"/>
<sequence>MVAAIRFADYSGAVGRHRRHQDQKSLPNRLRCVASRPAKRSERLSTEEGNGLYHLRQRRYDQESAVERPVRRLCQNGAASPVRKSLLL</sequence>
<name>A1TC49_MYCVP</name>
<dbReference type="Proteomes" id="UP000009159">
    <property type="component" value="Chromosome"/>
</dbReference>
<proteinExistence type="predicted"/>
<dbReference type="EMBL" id="CP000511">
    <property type="protein sequence ID" value="ABM14749.1"/>
    <property type="molecule type" value="Genomic_DNA"/>
</dbReference>
<dbReference type="KEGG" id="mva:Mvan_3972"/>
<organism evidence="2 3">
    <name type="scientific">Mycolicibacterium vanbaalenii (strain DSM 7251 / JCM 13017 / BCRC 16820 / KCTC 9966 / NRRL B-24157 / PYR-1)</name>
    <name type="common">Mycobacterium vanbaalenii</name>
    <dbReference type="NCBI Taxonomy" id="350058"/>
    <lineage>
        <taxon>Bacteria</taxon>
        <taxon>Bacillati</taxon>
        <taxon>Actinomycetota</taxon>
        <taxon>Actinomycetes</taxon>
        <taxon>Mycobacteriales</taxon>
        <taxon>Mycobacteriaceae</taxon>
        <taxon>Mycolicibacterium</taxon>
    </lineage>
</organism>
<reference evidence="2" key="1">
    <citation type="submission" date="2006-12" db="EMBL/GenBank/DDBJ databases">
        <title>Complete sequence of Mycobacterium vanbaalenii PYR-1.</title>
        <authorList>
            <consortium name="US DOE Joint Genome Institute"/>
            <person name="Copeland A."/>
            <person name="Lucas S."/>
            <person name="Lapidus A."/>
            <person name="Barry K."/>
            <person name="Detter J.C."/>
            <person name="Glavina del Rio T."/>
            <person name="Hammon N."/>
            <person name="Israni S."/>
            <person name="Dalin E."/>
            <person name="Tice H."/>
            <person name="Pitluck S."/>
            <person name="Singan V."/>
            <person name="Schmutz J."/>
            <person name="Larimer F."/>
            <person name="Land M."/>
            <person name="Hauser L."/>
            <person name="Kyrpides N."/>
            <person name="Anderson I.J."/>
            <person name="Miller C."/>
            <person name="Richardson P."/>
        </authorList>
    </citation>
    <scope>NUCLEOTIDE SEQUENCE [LARGE SCALE GENOMIC DNA]</scope>
    <source>
        <strain evidence="2">PYR-1</strain>
    </source>
</reference>
<feature type="region of interest" description="Disordered" evidence="1">
    <location>
        <begin position="13"/>
        <end position="50"/>
    </location>
</feature>
<evidence type="ECO:0000313" key="3">
    <source>
        <dbReference type="Proteomes" id="UP000009159"/>
    </source>
</evidence>
<dbReference type="STRING" id="350058.Mvan_3972"/>
<protein>
    <submittedName>
        <fullName evidence="2">Uncharacterized protein</fullName>
    </submittedName>
</protein>
<gene>
    <name evidence="2" type="ordered locus">Mvan_3972</name>
</gene>
<evidence type="ECO:0000313" key="2">
    <source>
        <dbReference type="EMBL" id="ABM14749.1"/>
    </source>
</evidence>
<evidence type="ECO:0000256" key="1">
    <source>
        <dbReference type="SAM" id="MobiDB-lite"/>
    </source>
</evidence>
<accession>A1TC49</accession>